<dbReference type="InterPro" id="IPR029045">
    <property type="entry name" value="ClpP/crotonase-like_dom_sf"/>
</dbReference>
<keyword evidence="7" id="KW-0520">NAD</keyword>
<dbReference type="Pfam" id="PF00378">
    <property type="entry name" value="ECH_1"/>
    <property type="match status" value="1"/>
</dbReference>
<dbReference type="GO" id="GO:0003857">
    <property type="term" value="F:(3S)-3-hydroxyacyl-CoA dehydrogenase (NAD+) activity"/>
    <property type="evidence" value="ECO:0007669"/>
    <property type="project" value="UniProtKB-EC"/>
</dbReference>
<evidence type="ECO:0000256" key="2">
    <source>
        <dbReference type="ARBA" id="ARBA00008750"/>
    </source>
</evidence>
<dbReference type="Gene3D" id="1.10.1040.50">
    <property type="match status" value="1"/>
</dbReference>
<keyword evidence="5" id="KW-0442">Lipid degradation</keyword>
<reference evidence="13 14" key="1">
    <citation type="submission" date="2017-03" db="EMBL/GenBank/DDBJ databases">
        <title>Foreign affairs: Plasmid Transfer between Roseobacters and Rhizobia.</title>
        <authorList>
            <person name="Bartling P."/>
            <person name="Bunk B."/>
            <person name="Overmann J."/>
            <person name="Brinkmann H."/>
            <person name="Petersen J."/>
        </authorList>
    </citation>
    <scope>NUCLEOTIDE SEQUENCE [LARGE SCALE GENOMIC DNA]</scope>
    <source>
        <strain evidence="13 14">MACL11</strain>
    </source>
</reference>
<dbReference type="Proteomes" id="UP000191135">
    <property type="component" value="Chromosome"/>
</dbReference>
<dbReference type="CDD" id="cd06558">
    <property type="entry name" value="crotonase-like"/>
    <property type="match status" value="1"/>
</dbReference>
<sequence>MTLDTQHHPIALYAAETGIRRAAVIGAGSMGAGIAAQFANAGIPVELLDIAGEDNRNGPAEAGIARQIKTRGFMGEAGPALVRAGNVEDNLDRLADCDWIVEAIVERLDLKRALYHKIEQVRRPGAIVSSNTSTIPHAELIGGLPASFARDFVISHFFNPPRVMQLFEFVTTPETDPAITARVRAAAQAVLGKTVVECRDTPGFIANRIGCFWMAAAAIEAVRMGLTVEEADAVHGAFGVPRTGVFGLFDLVGIDLVPQVWASLLAALPPSDRLHRFNLPADETMTALIAAGRFGRKSGAGFYRKGDAGMEALDLVTREYRALQPVNPASLPAGGRDAGAMLAAEGRLGDYARAVFANVLCYTAENGAEIAGDVEAIDAAMALGYGWRQGPFALADRVGASRTAEVVKLVLGETPALVARAEEEGGFYRDGLALSVAGGRIAAPVVARPALSDAKSAAPVIATEGASLWDMGDGVGCFEVHTKMNALHPTVFDALERTLKEASDRFRALVIGNDDLRAFSVGADLTFILGMTRAGDFAALERYIRRGQELYLALKYENLPVVAAMHGYALGGGCEFALHADAIVAHAELNAGLPEGNVGLIPGWGGCTQLALRNFALGLDADGAARRTFAAIHAARPSTSAEEARAMGILRPGDRHVMARSLLLDAAKARAIALAEAGYAPPDRARIARPGPATGDQLIAGLEGTASEADIAIARALARVVCGESVDAIDEAAMMAEERAALLALARTETTAARMEHMLKTGKPLKN</sequence>
<evidence type="ECO:0000256" key="7">
    <source>
        <dbReference type="ARBA" id="ARBA00023027"/>
    </source>
</evidence>
<comment type="catalytic activity">
    <reaction evidence="9">
        <text>a (3S)-3-hydroxyacyl-CoA + NAD(+) = a 3-oxoacyl-CoA + NADH + H(+)</text>
        <dbReference type="Rhea" id="RHEA:22432"/>
        <dbReference type="ChEBI" id="CHEBI:15378"/>
        <dbReference type="ChEBI" id="CHEBI:57318"/>
        <dbReference type="ChEBI" id="CHEBI:57540"/>
        <dbReference type="ChEBI" id="CHEBI:57945"/>
        <dbReference type="ChEBI" id="CHEBI:90726"/>
        <dbReference type="EC" id="1.1.1.35"/>
    </reaction>
</comment>
<dbReference type="InterPro" id="IPR036291">
    <property type="entry name" value="NAD(P)-bd_dom_sf"/>
</dbReference>
<dbReference type="EMBL" id="CP020330">
    <property type="protein sequence ID" value="AQZ49892.1"/>
    <property type="molecule type" value="Genomic_DNA"/>
</dbReference>
<evidence type="ECO:0000256" key="1">
    <source>
        <dbReference type="ARBA" id="ARBA00005005"/>
    </source>
</evidence>
<evidence type="ECO:0000256" key="10">
    <source>
        <dbReference type="RuleBase" id="RU003707"/>
    </source>
</evidence>
<name>A0A1U9YWZ9_9HYPH</name>
<comment type="pathway">
    <text evidence="1">Lipid metabolism; fatty acid beta-oxidation.</text>
</comment>
<dbReference type="AlphaFoldDB" id="A0A1U9YWZ9"/>
<dbReference type="EC" id="4.2.1.17" evidence="3"/>
<feature type="domain" description="3-hydroxyacyl-CoA dehydrogenase C-terminal" evidence="11">
    <location>
        <begin position="373"/>
        <end position="408"/>
    </location>
</feature>
<dbReference type="STRING" id="1122214.Mame_00509"/>
<dbReference type="Gene3D" id="3.90.226.10">
    <property type="entry name" value="2-enoyl-CoA Hydratase, Chain A, domain 1"/>
    <property type="match status" value="1"/>
</dbReference>
<comment type="similarity">
    <text evidence="10">Belongs to the enoyl-CoA hydratase/isomerase family.</text>
</comment>
<dbReference type="SUPFAM" id="SSF51735">
    <property type="entry name" value="NAD(P)-binding Rossmann-fold domains"/>
    <property type="match status" value="1"/>
</dbReference>
<keyword evidence="14" id="KW-1185">Reference proteome</keyword>
<feature type="domain" description="3-hydroxyacyl-CoA dehydrogenase C-terminal" evidence="11">
    <location>
        <begin position="203"/>
        <end position="304"/>
    </location>
</feature>
<dbReference type="Gene3D" id="3.40.50.720">
    <property type="entry name" value="NAD(P)-binding Rossmann-like Domain"/>
    <property type="match status" value="1"/>
</dbReference>
<dbReference type="OrthoDB" id="5389341at2"/>
<evidence type="ECO:0000256" key="6">
    <source>
        <dbReference type="ARBA" id="ARBA00023002"/>
    </source>
</evidence>
<dbReference type="GO" id="GO:0004300">
    <property type="term" value="F:enoyl-CoA hydratase activity"/>
    <property type="evidence" value="ECO:0007669"/>
    <property type="project" value="UniProtKB-EC"/>
</dbReference>
<dbReference type="PANTHER" id="PTHR48075">
    <property type="entry name" value="3-HYDROXYACYL-COA DEHYDROGENASE FAMILY PROTEIN"/>
    <property type="match status" value="1"/>
</dbReference>
<dbReference type="SUPFAM" id="SSF52096">
    <property type="entry name" value="ClpP/crotonase"/>
    <property type="match status" value="1"/>
</dbReference>
<dbReference type="KEGG" id="mmed:Mame_00509"/>
<dbReference type="RefSeq" id="WP_051085146.1">
    <property type="nucleotide sequence ID" value="NZ_AQWH01000021.1"/>
</dbReference>
<evidence type="ECO:0000256" key="9">
    <source>
        <dbReference type="ARBA" id="ARBA00049556"/>
    </source>
</evidence>
<dbReference type="SUPFAM" id="SSF48179">
    <property type="entry name" value="6-phosphogluconate dehydrogenase C-terminal domain-like"/>
    <property type="match status" value="2"/>
</dbReference>
<evidence type="ECO:0000259" key="11">
    <source>
        <dbReference type="Pfam" id="PF00725"/>
    </source>
</evidence>
<dbReference type="InterPro" id="IPR008927">
    <property type="entry name" value="6-PGluconate_DH-like_C_sf"/>
</dbReference>
<dbReference type="Pfam" id="PF00725">
    <property type="entry name" value="3HCDH"/>
    <property type="match status" value="2"/>
</dbReference>
<evidence type="ECO:0000313" key="13">
    <source>
        <dbReference type="EMBL" id="AQZ49892.1"/>
    </source>
</evidence>
<feature type="domain" description="3-hydroxyacyl-CoA dehydrogenase NAD binding" evidence="12">
    <location>
        <begin position="22"/>
        <end position="201"/>
    </location>
</feature>
<gene>
    <name evidence="13" type="primary">fadN_1</name>
    <name evidence="13" type="ORF">Mame_00509</name>
</gene>
<dbReference type="InterPro" id="IPR018376">
    <property type="entry name" value="Enoyl-CoA_hyd/isom_CS"/>
</dbReference>
<evidence type="ECO:0000256" key="8">
    <source>
        <dbReference type="ARBA" id="ARBA00023098"/>
    </source>
</evidence>
<evidence type="ECO:0000313" key="14">
    <source>
        <dbReference type="Proteomes" id="UP000191135"/>
    </source>
</evidence>
<proteinExistence type="inferred from homology"/>
<dbReference type="InterPro" id="IPR006176">
    <property type="entry name" value="3-OHacyl-CoA_DH_NAD-bd"/>
</dbReference>
<dbReference type="GO" id="GO:0070403">
    <property type="term" value="F:NAD+ binding"/>
    <property type="evidence" value="ECO:0007669"/>
    <property type="project" value="InterPro"/>
</dbReference>
<dbReference type="eggNOG" id="COG1024">
    <property type="taxonomic scope" value="Bacteria"/>
</dbReference>
<dbReference type="Pfam" id="PF02737">
    <property type="entry name" value="3HCDH_N"/>
    <property type="match status" value="1"/>
</dbReference>
<keyword evidence="6 13" id="KW-0560">Oxidoreductase</keyword>
<keyword evidence="4" id="KW-0276">Fatty acid metabolism</keyword>
<dbReference type="InterPro" id="IPR006108">
    <property type="entry name" value="3HC_DH_C"/>
</dbReference>
<comment type="similarity">
    <text evidence="2">In the N-terminal section; belongs to the enoyl-CoA hydratase/isomerase family.</text>
</comment>
<keyword evidence="8" id="KW-0443">Lipid metabolism</keyword>
<evidence type="ECO:0000256" key="4">
    <source>
        <dbReference type="ARBA" id="ARBA00022832"/>
    </source>
</evidence>
<dbReference type="UniPathway" id="UPA00659"/>
<evidence type="ECO:0000256" key="5">
    <source>
        <dbReference type="ARBA" id="ARBA00022963"/>
    </source>
</evidence>
<protein>
    <recommendedName>
        <fullName evidence="3">enoyl-CoA hydratase</fullName>
        <ecNumber evidence="3">4.2.1.17</ecNumber>
    </recommendedName>
</protein>
<dbReference type="PANTHER" id="PTHR48075:SF7">
    <property type="entry name" value="3-HYDROXYACYL-COA DEHYDROGENASE-RELATED"/>
    <property type="match status" value="1"/>
</dbReference>
<dbReference type="eggNOG" id="COG1250">
    <property type="taxonomic scope" value="Bacteria"/>
</dbReference>
<accession>A0A1U9YWZ9</accession>
<organism evidence="13 14">
    <name type="scientific">Martelella mediterranea DSM 17316</name>
    <dbReference type="NCBI Taxonomy" id="1122214"/>
    <lineage>
        <taxon>Bacteria</taxon>
        <taxon>Pseudomonadati</taxon>
        <taxon>Pseudomonadota</taxon>
        <taxon>Alphaproteobacteria</taxon>
        <taxon>Hyphomicrobiales</taxon>
        <taxon>Aurantimonadaceae</taxon>
        <taxon>Martelella</taxon>
    </lineage>
</organism>
<dbReference type="GO" id="GO:0006635">
    <property type="term" value="P:fatty acid beta-oxidation"/>
    <property type="evidence" value="ECO:0007669"/>
    <property type="project" value="UniProtKB-UniPathway"/>
</dbReference>
<dbReference type="PROSITE" id="PS00166">
    <property type="entry name" value="ENOYL_COA_HYDRATASE"/>
    <property type="match status" value="1"/>
</dbReference>
<evidence type="ECO:0000256" key="3">
    <source>
        <dbReference type="ARBA" id="ARBA00012076"/>
    </source>
</evidence>
<dbReference type="InterPro" id="IPR001753">
    <property type="entry name" value="Enoyl-CoA_hydra/iso"/>
</dbReference>
<evidence type="ECO:0000259" key="12">
    <source>
        <dbReference type="Pfam" id="PF02737"/>
    </source>
</evidence>